<organism evidence="2 3">
    <name type="scientific">Ficus carica</name>
    <name type="common">Common fig</name>
    <dbReference type="NCBI Taxonomy" id="3494"/>
    <lineage>
        <taxon>Eukaryota</taxon>
        <taxon>Viridiplantae</taxon>
        <taxon>Streptophyta</taxon>
        <taxon>Embryophyta</taxon>
        <taxon>Tracheophyta</taxon>
        <taxon>Spermatophyta</taxon>
        <taxon>Magnoliopsida</taxon>
        <taxon>eudicotyledons</taxon>
        <taxon>Gunneridae</taxon>
        <taxon>Pentapetalae</taxon>
        <taxon>rosids</taxon>
        <taxon>fabids</taxon>
        <taxon>Rosales</taxon>
        <taxon>Moraceae</taxon>
        <taxon>Ficeae</taxon>
        <taxon>Ficus</taxon>
    </lineage>
</organism>
<evidence type="ECO:0000256" key="1">
    <source>
        <dbReference type="SAM" id="MobiDB-lite"/>
    </source>
</evidence>
<accession>A0AA88J8R6</accession>
<evidence type="ECO:0000313" key="2">
    <source>
        <dbReference type="EMBL" id="GMN65300.1"/>
    </source>
</evidence>
<reference evidence="2" key="1">
    <citation type="submission" date="2023-07" db="EMBL/GenBank/DDBJ databases">
        <title>draft genome sequence of fig (Ficus carica).</title>
        <authorList>
            <person name="Takahashi T."/>
            <person name="Nishimura K."/>
        </authorList>
    </citation>
    <scope>NUCLEOTIDE SEQUENCE</scope>
</reference>
<name>A0AA88J8R6_FICCA</name>
<dbReference type="AlphaFoldDB" id="A0AA88J8R6"/>
<keyword evidence="3" id="KW-1185">Reference proteome</keyword>
<dbReference type="EMBL" id="BTGU01000224">
    <property type="protein sequence ID" value="GMN65300.1"/>
    <property type="molecule type" value="Genomic_DNA"/>
</dbReference>
<dbReference type="Proteomes" id="UP001187192">
    <property type="component" value="Unassembled WGS sequence"/>
</dbReference>
<comment type="caution">
    <text evidence="2">The sequence shown here is derived from an EMBL/GenBank/DDBJ whole genome shotgun (WGS) entry which is preliminary data.</text>
</comment>
<feature type="region of interest" description="Disordered" evidence="1">
    <location>
        <begin position="31"/>
        <end position="54"/>
    </location>
</feature>
<proteinExistence type="predicted"/>
<sequence length="80" mass="7649">MDLGWGFAGWVGVLSTDFGGAGGGFHCRTAGRRTGGGDLSGPTTTSEDDVGGGVGVGRIKVVEGLGGPIDGGVGHCGSAD</sequence>
<gene>
    <name evidence="2" type="ORF">TIFTF001_034367</name>
</gene>
<protein>
    <submittedName>
        <fullName evidence="2">Uncharacterized protein</fullName>
    </submittedName>
</protein>
<evidence type="ECO:0000313" key="3">
    <source>
        <dbReference type="Proteomes" id="UP001187192"/>
    </source>
</evidence>